<gene>
    <name evidence="2" type="ORF">SAMN05421819_1431</name>
</gene>
<dbReference type="OrthoDB" id="115249at2"/>
<reference evidence="2 3" key="1">
    <citation type="submission" date="2016-10" db="EMBL/GenBank/DDBJ databases">
        <authorList>
            <person name="de Groot N.N."/>
        </authorList>
    </citation>
    <scope>NUCLEOTIDE SEQUENCE [LARGE SCALE GENOMIC DNA]</scope>
    <source>
        <strain evidence="2 3">DSM 22489</strain>
    </source>
</reference>
<feature type="transmembrane region" description="Helical" evidence="1">
    <location>
        <begin position="191"/>
        <end position="210"/>
    </location>
</feature>
<organism evidence="2 3">
    <name type="scientific">Bryocella elongata</name>
    <dbReference type="NCBI Taxonomy" id="863522"/>
    <lineage>
        <taxon>Bacteria</taxon>
        <taxon>Pseudomonadati</taxon>
        <taxon>Acidobacteriota</taxon>
        <taxon>Terriglobia</taxon>
        <taxon>Terriglobales</taxon>
        <taxon>Acidobacteriaceae</taxon>
        <taxon>Bryocella</taxon>
    </lineage>
</organism>
<feature type="transmembrane region" description="Helical" evidence="1">
    <location>
        <begin position="120"/>
        <end position="137"/>
    </location>
</feature>
<evidence type="ECO:0000313" key="3">
    <source>
        <dbReference type="Proteomes" id="UP000236728"/>
    </source>
</evidence>
<evidence type="ECO:0000313" key="2">
    <source>
        <dbReference type="EMBL" id="SEF94212.1"/>
    </source>
</evidence>
<protein>
    <recommendedName>
        <fullName evidence="4">GYF domain-containing protein</fullName>
    </recommendedName>
</protein>
<proteinExistence type="predicted"/>
<evidence type="ECO:0008006" key="4">
    <source>
        <dbReference type="Google" id="ProtNLM"/>
    </source>
</evidence>
<dbReference type="Proteomes" id="UP000236728">
    <property type="component" value="Unassembled WGS sequence"/>
</dbReference>
<feature type="transmembrane region" description="Helical" evidence="1">
    <location>
        <begin position="157"/>
        <end position="177"/>
    </location>
</feature>
<feature type="transmembrane region" description="Helical" evidence="1">
    <location>
        <begin position="86"/>
        <end position="108"/>
    </location>
</feature>
<keyword evidence="3" id="KW-1185">Reference proteome</keyword>
<keyword evidence="1" id="KW-0472">Membrane</keyword>
<dbReference type="AlphaFoldDB" id="A0A1H5W3Z5"/>
<sequence>MTYRIARNGQVFGPYTAAEVQAYLADGHIVPSDLAQLEGAQGEAAQVWLPVAELFPSAPTGVVPPPTPGYAGGLPRLYPDPPDLPWWMALLLGIFTAGAFFVVWDLVLSAWLRRIDRSSNAVGFYAAVAVVYLLKLPDEWSTFRYNIGYDIAPEHGHFHWLLSLAGLVLFFASRFIFRTELLRHFNSLEPIGLRLGPIMTLIFGGIYFQYHFNRINELKRALRLSVPGV</sequence>
<keyword evidence="1" id="KW-0812">Transmembrane</keyword>
<dbReference type="RefSeq" id="WP_103932366.1">
    <property type="nucleotide sequence ID" value="NZ_FNVA01000002.1"/>
</dbReference>
<dbReference type="EMBL" id="FNVA01000002">
    <property type="protein sequence ID" value="SEF94212.1"/>
    <property type="molecule type" value="Genomic_DNA"/>
</dbReference>
<accession>A0A1H5W3Z5</accession>
<keyword evidence="1" id="KW-1133">Transmembrane helix</keyword>
<evidence type="ECO:0000256" key="1">
    <source>
        <dbReference type="SAM" id="Phobius"/>
    </source>
</evidence>
<name>A0A1H5W3Z5_9BACT</name>